<proteinExistence type="inferred from homology"/>
<evidence type="ECO:0000256" key="12">
    <source>
        <dbReference type="ARBA" id="ARBA00034000"/>
    </source>
</evidence>
<feature type="binding site" evidence="14">
    <location>
        <position position="279"/>
    </location>
    <ligand>
        <name>substrate</name>
    </ligand>
</feature>
<name>A0A839K089_9FIRM</name>
<evidence type="ECO:0000256" key="9">
    <source>
        <dbReference type="ARBA" id="ARBA00022960"/>
    </source>
</evidence>
<accession>A0A839K089</accession>
<evidence type="ECO:0000256" key="1">
    <source>
        <dbReference type="ARBA" id="ARBA00003217"/>
    </source>
</evidence>
<dbReference type="PANTHER" id="PTHR21581">
    <property type="entry name" value="D-ALANYL-D-ALANINE CARBOXYPEPTIDASE"/>
    <property type="match status" value="1"/>
</dbReference>
<keyword evidence="8" id="KW-0378">Hydrolase</keyword>
<dbReference type="InterPro" id="IPR012907">
    <property type="entry name" value="Peptidase_S11_C"/>
</dbReference>
<dbReference type="SMART" id="SM00936">
    <property type="entry name" value="PBP5_C"/>
    <property type="match status" value="1"/>
</dbReference>
<evidence type="ECO:0000256" key="2">
    <source>
        <dbReference type="ARBA" id="ARBA00004752"/>
    </source>
</evidence>
<evidence type="ECO:0000256" key="5">
    <source>
        <dbReference type="ARBA" id="ARBA00022645"/>
    </source>
</evidence>
<keyword evidence="10" id="KW-0573">Peptidoglycan synthesis</keyword>
<dbReference type="Gene3D" id="2.60.410.10">
    <property type="entry name" value="D-Ala-D-Ala carboxypeptidase, C-terminal domain"/>
    <property type="match status" value="1"/>
</dbReference>
<evidence type="ECO:0000256" key="6">
    <source>
        <dbReference type="ARBA" id="ARBA00022670"/>
    </source>
</evidence>
<organism evidence="17 18">
    <name type="scientific">Variimorphobacter saccharofermentans</name>
    <dbReference type="NCBI Taxonomy" id="2755051"/>
    <lineage>
        <taxon>Bacteria</taxon>
        <taxon>Bacillati</taxon>
        <taxon>Bacillota</taxon>
        <taxon>Clostridia</taxon>
        <taxon>Lachnospirales</taxon>
        <taxon>Lachnospiraceae</taxon>
        <taxon>Variimorphobacter</taxon>
    </lineage>
</organism>
<evidence type="ECO:0000256" key="8">
    <source>
        <dbReference type="ARBA" id="ARBA00022801"/>
    </source>
</evidence>
<dbReference type="SUPFAM" id="SSF56601">
    <property type="entry name" value="beta-lactamase/transpeptidase-like"/>
    <property type="match status" value="1"/>
</dbReference>
<sequence>MKSENLKVILCGVLLLLISIMELRSIKGYYEEIINFTGLSYNDFEKELKEENIRALENQDEYQKMITESKDENLNEAKKESSVHTMKLHARSALLMDGSNNRILYEKNGYQEMPMASTTKIMTCIVTLENSDLSDVVTVSAYASKMPDVQLNIKPGEKYYLKDLLYSLMLESHNDVAVAIAEHVGGSVEGFATMMNDKARELGCNNTNFVTPNGLDAEGHHTTAKDLAMIASYAIKNDKFIAITNTPSHVFQEINSGRKFSVSNKNKFLYMMEGAIGVKTGFTGGAGYCFVGAVKRQDRTLISVVLGSGWPPSRNLKWMDTKELMNYGIKNYKKRQIFEDKKFDPVFVKDGQQKYEKLDIEGNISLLLRDDEAVRIEYDIPKMLQAPVKSNSVIGKASYYINDMLYTEIPIYTTTDIAKIDYPFCLRKLIKLWSFQY</sequence>
<dbReference type="PRINTS" id="PR00725">
    <property type="entry name" value="DADACBPTASE1"/>
</dbReference>
<dbReference type="EMBL" id="JACEGA010000001">
    <property type="protein sequence ID" value="MBB2183046.1"/>
    <property type="molecule type" value="Genomic_DNA"/>
</dbReference>
<dbReference type="SUPFAM" id="SSF69189">
    <property type="entry name" value="Penicillin-binding protein associated domain"/>
    <property type="match status" value="1"/>
</dbReference>
<keyword evidence="18" id="KW-1185">Reference proteome</keyword>
<dbReference type="InterPro" id="IPR001967">
    <property type="entry name" value="Peptidase_S11_N"/>
</dbReference>
<dbReference type="GO" id="GO:0009002">
    <property type="term" value="F:serine-type D-Ala-D-Ala carboxypeptidase activity"/>
    <property type="evidence" value="ECO:0007669"/>
    <property type="project" value="UniProtKB-EC"/>
</dbReference>
<gene>
    <name evidence="17" type="ORF">H0486_09160</name>
</gene>
<keyword evidence="7" id="KW-0732">Signal</keyword>
<dbReference type="InterPro" id="IPR018044">
    <property type="entry name" value="Peptidase_S11"/>
</dbReference>
<evidence type="ECO:0000313" key="17">
    <source>
        <dbReference type="EMBL" id="MBB2183046.1"/>
    </source>
</evidence>
<dbReference type="Pfam" id="PF00768">
    <property type="entry name" value="Peptidase_S11"/>
    <property type="match status" value="1"/>
</dbReference>
<evidence type="ECO:0000256" key="13">
    <source>
        <dbReference type="PIRSR" id="PIRSR618044-1"/>
    </source>
</evidence>
<comment type="caution">
    <text evidence="17">The sequence shown here is derived from an EMBL/GenBank/DDBJ whole genome shotgun (WGS) entry which is preliminary data.</text>
</comment>
<keyword evidence="6" id="KW-0645">Protease</keyword>
<feature type="active site" description="Proton acceptor" evidence="13">
    <location>
        <position position="120"/>
    </location>
</feature>
<keyword evidence="11" id="KW-0961">Cell wall biogenesis/degradation</keyword>
<dbReference type="GO" id="GO:0008360">
    <property type="term" value="P:regulation of cell shape"/>
    <property type="evidence" value="ECO:0007669"/>
    <property type="project" value="UniProtKB-KW"/>
</dbReference>
<feature type="domain" description="Peptidase S11 D-Ala-D-Ala carboxypeptidase A C-terminal" evidence="16">
    <location>
        <begin position="332"/>
        <end position="419"/>
    </location>
</feature>
<dbReference type="RefSeq" id="WP_228352730.1">
    <property type="nucleotide sequence ID" value="NZ_JACEGA010000001.1"/>
</dbReference>
<feature type="active site" description="Acyl-ester intermediate" evidence="13">
    <location>
        <position position="117"/>
    </location>
</feature>
<comment type="similarity">
    <text evidence="3 15">Belongs to the peptidase S11 family.</text>
</comment>
<protein>
    <recommendedName>
        <fullName evidence="4">serine-type D-Ala-D-Ala carboxypeptidase</fullName>
        <ecNumber evidence="4">3.4.16.4</ecNumber>
    </recommendedName>
</protein>
<evidence type="ECO:0000256" key="3">
    <source>
        <dbReference type="ARBA" id="ARBA00007164"/>
    </source>
</evidence>
<evidence type="ECO:0000259" key="16">
    <source>
        <dbReference type="SMART" id="SM00936"/>
    </source>
</evidence>
<dbReference type="Pfam" id="PF07943">
    <property type="entry name" value="PBP5_C"/>
    <property type="match status" value="1"/>
</dbReference>
<dbReference type="GO" id="GO:0006508">
    <property type="term" value="P:proteolysis"/>
    <property type="evidence" value="ECO:0007669"/>
    <property type="project" value="UniProtKB-KW"/>
</dbReference>
<dbReference type="GO" id="GO:0071555">
    <property type="term" value="P:cell wall organization"/>
    <property type="evidence" value="ECO:0007669"/>
    <property type="project" value="UniProtKB-KW"/>
</dbReference>
<dbReference type="InterPro" id="IPR015956">
    <property type="entry name" value="Peniciliin-bd_prot_C_sf"/>
</dbReference>
<comment type="catalytic activity">
    <reaction evidence="12">
        <text>Preferential cleavage: (Ac)2-L-Lys-D-Ala-|-D-Ala. Also transpeptidation of peptidyl-alanyl moieties that are N-acyl substituents of D-alanine.</text>
        <dbReference type="EC" id="3.4.16.4"/>
    </reaction>
</comment>
<dbReference type="InterPro" id="IPR012338">
    <property type="entry name" value="Beta-lactam/transpept-like"/>
</dbReference>
<evidence type="ECO:0000256" key="11">
    <source>
        <dbReference type="ARBA" id="ARBA00023316"/>
    </source>
</evidence>
<dbReference type="AlphaFoldDB" id="A0A839K089"/>
<reference evidence="17 18" key="1">
    <citation type="submission" date="2020-07" db="EMBL/GenBank/DDBJ databases">
        <title>Characterization and genome sequencing of isolate MD1, a novel member within the family Lachnospiraceae.</title>
        <authorList>
            <person name="Rettenmaier R."/>
            <person name="Di Bello L."/>
            <person name="Zinser C."/>
            <person name="Scheitz K."/>
            <person name="Liebl W."/>
            <person name="Zverlov V."/>
        </authorList>
    </citation>
    <scope>NUCLEOTIDE SEQUENCE [LARGE SCALE GENOMIC DNA]</scope>
    <source>
        <strain evidence="17 18">MD1</strain>
    </source>
</reference>
<evidence type="ECO:0000313" key="18">
    <source>
        <dbReference type="Proteomes" id="UP000574276"/>
    </source>
</evidence>
<dbReference type="InterPro" id="IPR037167">
    <property type="entry name" value="Peptidase_S11_C_sf"/>
</dbReference>
<evidence type="ECO:0000256" key="15">
    <source>
        <dbReference type="RuleBase" id="RU004016"/>
    </source>
</evidence>
<comment type="pathway">
    <text evidence="2">Cell wall biogenesis; peptidoglycan biosynthesis.</text>
</comment>
<evidence type="ECO:0000256" key="10">
    <source>
        <dbReference type="ARBA" id="ARBA00022984"/>
    </source>
</evidence>
<dbReference type="PANTHER" id="PTHR21581:SF33">
    <property type="entry name" value="D-ALANYL-D-ALANINE CARBOXYPEPTIDASE DACB"/>
    <property type="match status" value="1"/>
</dbReference>
<dbReference type="Gene3D" id="3.40.710.10">
    <property type="entry name" value="DD-peptidase/beta-lactamase superfamily"/>
    <property type="match status" value="1"/>
</dbReference>
<dbReference type="UniPathway" id="UPA00219"/>
<keyword evidence="9" id="KW-0133">Cell shape</keyword>
<feature type="active site" evidence="13">
    <location>
        <position position="172"/>
    </location>
</feature>
<evidence type="ECO:0000256" key="4">
    <source>
        <dbReference type="ARBA" id="ARBA00012448"/>
    </source>
</evidence>
<comment type="function">
    <text evidence="1">Removes C-terminal D-alanyl residues from sugar-peptide cell wall precursors.</text>
</comment>
<dbReference type="GO" id="GO:0009252">
    <property type="term" value="P:peptidoglycan biosynthetic process"/>
    <property type="evidence" value="ECO:0007669"/>
    <property type="project" value="UniProtKB-UniPathway"/>
</dbReference>
<dbReference type="Proteomes" id="UP000574276">
    <property type="component" value="Unassembled WGS sequence"/>
</dbReference>
<dbReference type="EC" id="3.4.16.4" evidence="4"/>
<keyword evidence="5 17" id="KW-0121">Carboxypeptidase</keyword>
<evidence type="ECO:0000256" key="14">
    <source>
        <dbReference type="PIRSR" id="PIRSR618044-2"/>
    </source>
</evidence>
<evidence type="ECO:0000256" key="7">
    <source>
        <dbReference type="ARBA" id="ARBA00022729"/>
    </source>
</evidence>